<dbReference type="InterPro" id="IPR002645">
    <property type="entry name" value="STAS_dom"/>
</dbReference>
<reference evidence="2 3" key="1">
    <citation type="submission" date="2019-07" db="EMBL/GenBank/DDBJ databases">
        <title>Whole genome shotgun sequence of Skermanella aerolata NBRC 106429.</title>
        <authorList>
            <person name="Hosoyama A."/>
            <person name="Uohara A."/>
            <person name="Ohji S."/>
            <person name="Ichikawa N."/>
        </authorList>
    </citation>
    <scope>NUCLEOTIDE SEQUENCE [LARGE SCALE GENOMIC DNA]</scope>
    <source>
        <strain evidence="2 3">NBRC 106429</strain>
    </source>
</reference>
<feature type="domain" description="STAS" evidence="1">
    <location>
        <begin position="15"/>
        <end position="107"/>
    </location>
</feature>
<dbReference type="Pfam" id="PF13466">
    <property type="entry name" value="STAS_2"/>
    <property type="match status" value="1"/>
</dbReference>
<dbReference type="InterPro" id="IPR036513">
    <property type="entry name" value="STAS_dom_sf"/>
</dbReference>
<accession>A0A512DKP0</accession>
<proteinExistence type="predicted"/>
<dbReference type="Gene3D" id="3.30.750.24">
    <property type="entry name" value="STAS domain"/>
    <property type="match status" value="1"/>
</dbReference>
<evidence type="ECO:0000259" key="1">
    <source>
        <dbReference type="PROSITE" id="PS50801"/>
    </source>
</evidence>
<organism evidence="2 3">
    <name type="scientific">Skermanella aerolata</name>
    <dbReference type="NCBI Taxonomy" id="393310"/>
    <lineage>
        <taxon>Bacteria</taxon>
        <taxon>Pseudomonadati</taxon>
        <taxon>Pseudomonadota</taxon>
        <taxon>Alphaproteobacteria</taxon>
        <taxon>Rhodospirillales</taxon>
        <taxon>Azospirillaceae</taxon>
        <taxon>Skermanella</taxon>
    </lineage>
</organism>
<protein>
    <recommendedName>
        <fullName evidence="1">STAS domain-containing protein</fullName>
    </recommendedName>
</protein>
<sequence>MADLLPLIHSEDDAGKVTLSLPDDLDLPVAVPLVESLRAAFNEYSDIVVIAATVERASTAAVQVLVAATRHADFSGQRFAIAAPSDVLTDVCNDLGLAGWLEEWSLK</sequence>
<dbReference type="PROSITE" id="PS50801">
    <property type="entry name" value="STAS"/>
    <property type="match status" value="1"/>
</dbReference>
<gene>
    <name evidence="2" type="ORF">SAE02_11920</name>
</gene>
<dbReference type="SUPFAM" id="SSF52091">
    <property type="entry name" value="SpoIIaa-like"/>
    <property type="match status" value="1"/>
</dbReference>
<dbReference type="AlphaFoldDB" id="A0A512DKP0"/>
<name>A0A512DKP0_9PROT</name>
<evidence type="ECO:0000313" key="2">
    <source>
        <dbReference type="EMBL" id="GEO37044.1"/>
    </source>
</evidence>
<dbReference type="InterPro" id="IPR058548">
    <property type="entry name" value="MlaB-like_STAS"/>
</dbReference>
<dbReference type="RefSeq" id="WP_244619435.1">
    <property type="nucleotide sequence ID" value="NZ_BJYZ01000003.1"/>
</dbReference>
<dbReference type="EMBL" id="BJYZ01000003">
    <property type="protein sequence ID" value="GEO37044.1"/>
    <property type="molecule type" value="Genomic_DNA"/>
</dbReference>
<dbReference type="Proteomes" id="UP000321523">
    <property type="component" value="Unassembled WGS sequence"/>
</dbReference>
<comment type="caution">
    <text evidence="2">The sequence shown here is derived from an EMBL/GenBank/DDBJ whole genome shotgun (WGS) entry which is preliminary data.</text>
</comment>
<keyword evidence="3" id="KW-1185">Reference proteome</keyword>
<evidence type="ECO:0000313" key="3">
    <source>
        <dbReference type="Proteomes" id="UP000321523"/>
    </source>
</evidence>